<feature type="domain" description="Peptidase M28" evidence="1">
    <location>
        <begin position="101"/>
        <end position="302"/>
    </location>
</feature>
<evidence type="ECO:0000313" key="3">
    <source>
        <dbReference type="Proteomes" id="UP000249542"/>
    </source>
</evidence>
<dbReference type="EMBL" id="QKYV01000001">
    <property type="protein sequence ID" value="PZW43712.1"/>
    <property type="molecule type" value="Genomic_DNA"/>
</dbReference>
<dbReference type="Proteomes" id="UP000249542">
    <property type="component" value="Unassembled WGS sequence"/>
</dbReference>
<proteinExistence type="predicted"/>
<dbReference type="PANTHER" id="PTHR12147">
    <property type="entry name" value="METALLOPEPTIDASE M28 FAMILY MEMBER"/>
    <property type="match status" value="1"/>
</dbReference>
<dbReference type="PANTHER" id="PTHR12147:SF26">
    <property type="entry name" value="PEPTIDASE M28 DOMAIN-CONTAINING PROTEIN"/>
    <property type="match status" value="1"/>
</dbReference>
<dbReference type="GO" id="GO:0006508">
    <property type="term" value="P:proteolysis"/>
    <property type="evidence" value="ECO:0007669"/>
    <property type="project" value="InterPro"/>
</dbReference>
<dbReference type="RefSeq" id="WP_111539409.1">
    <property type="nucleotide sequence ID" value="NZ_QKYV01000001.1"/>
</dbReference>
<dbReference type="GO" id="GO:0008235">
    <property type="term" value="F:metalloexopeptidase activity"/>
    <property type="evidence" value="ECO:0007669"/>
    <property type="project" value="InterPro"/>
</dbReference>
<protein>
    <submittedName>
        <fullName evidence="2">Peptidase M28-like protein</fullName>
    </submittedName>
</protein>
<dbReference type="Gene3D" id="3.40.630.10">
    <property type="entry name" value="Zn peptidases"/>
    <property type="match status" value="1"/>
</dbReference>
<keyword evidence="3" id="KW-1185">Reference proteome</keyword>
<evidence type="ECO:0000313" key="2">
    <source>
        <dbReference type="EMBL" id="PZW43712.1"/>
    </source>
</evidence>
<name>A0A2W7IDL6_9FLAO</name>
<dbReference type="AlphaFoldDB" id="A0A2W7IDL6"/>
<gene>
    <name evidence="2" type="ORF">LX95_00034</name>
</gene>
<evidence type="ECO:0000259" key="1">
    <source>
        <dbReference type="Pfam" id="PF04389"/>
    </source>
</evidence>
<dbReference type="SUPFAM" id="SSF53187">
    <property type="entry name" value="Zn-dependent exopeptidases"/>
    <property type="match status" value="1"/>
</dbReference>
<dbReference type="InterPro" id="IPR007484">
    <property type="entry name" value="Peptidase_M28"/>
</dbReference>
<dbReference type="PROSITE" id="PS51257">
    <property type="entry name" value="PROKAR_LIPOPROTEIN"/>
    <property type="match status" value="1"/>
</dbReference>
<accession>A0A2W7IDL6</accession>
<organism evidence="2 3">
    <name type="scientific">Mesonia algae</name>
    <dbReference type="NCBI Taxonomy" id="213248"/>
    <lineage>
        <taxon>Bacteria</taxon>
        <taxon>Pseudomonadati</taxon>
        <taxon>Bacteroidota</taxon>
        <taxon>Flavobacteriia</taxon>
        <taxon>Flavobacteriales</taxon>
        <taxon>Flavobacteriaceae</taxon>
        <taxon>Mesonia</taxon>
    </lineage>
</organism>
<comment type="caution">
    <text evidence="2">The sequence shown here is derived from an EMBL/GenBank/DDBJ whole genome shotgun (WGS) entry which is preliminary data.</text>
</comment>
<dbReference type="InterPro" id="IPR045175">
    <property type="entry name" value="M28_fam"/>
</dbReference>
<dbReference type="Pfam" id="PF04389">
    <property type="entry name" value="Peptidase_M28"/>
    <property type="match status" value="1"/>
</dbReference>
<reference evidence="2 3" key="1">
    <citation type="submission" date="2018-06" db="EMBL/GenBank/DDBJ databases">
        <title>Genomic Encyclopedia of Archaeal and Bacterial Type Strains, Phase II (KMG-II): from individual species to whole genera.</title>
        <authorList>
            <person name="Goeker M."/>
        </authorList>
    </citation>
    <scope>NUCLEOTIDE SEQUENCE [LARGE SCALE GENOMIC DNA]</scope>
    <source>
        <strain evidence="2 3">DSM 15361</strain>
    </source>
</reference>
<sequence>MRKIVYIIVFVAISACAQHQGKEKVDSSTSSKNYNFQEAEIKKSLQFLSSDELKGRSTGSEGIEAAASYAEDIFKNYQLKPYFESYRDSFEVKGKTGYNMVAFKEGTDPQLKNEIIMLGAHYDHIGIETQSKRIIDNDSIANGANDNAAGSVAVLEMAKYFANKETKRSLMFVLFSAEEMGLLGSKHLAKRLKEEKAPVYFMLNFEMIGVPLPHQDYLAYLTGFENSTLAERFNEETGKNTFGFFEKAKSFQLFKRSDNYPFYEELNVPAQTLCTFDFSNYPYYHHVDDEMEFLDITHMENLLKEVVVGIEALANENEKTIQLK</sequence>